<dbReference type="InterPro" id="IPR039261">
    <property type="entry name" value="FNR_nucleotide-bd"/>
</dbReference>
<keyword evidence="8" id="KW-0560">Oxidoreductase</keyword>
<evidence type="ECO:0000313" key="13">
    <source>
        <dbReference type="Proteomes" id="UP000078486"/>
    </source>
</evidence>
<evidence type="ECO:0000256" key="7">
    <source>
        <dbReference type="ARBA" id="ARBA00022857"/>
    </source>
</evidence>
<dbReference type="STRING" id="1184151.AW736_22080"/>
<dbReference type="Proteomes" id="UP000078486">
    <property type="component" value="Unassembled WGS sequence"/>
</dbReference>
<accession>A0A178IEM6</accession>
<dbReference type="NCBIfam" id="NF004859">
    <property type="entry name" value="PRK06214.1"/>
    <property type="match status" value="1"/>
</dbReference>
<name>A0A178IEM6_9BACT</name>
<dbReference type="InterPro" id="IPR003097">
    <property type="entry name" value="CysJ-like_FAD-binding"/>
</dbReference>
<evidence type="ECO:0000256" key="9">
    <source>
        <dbReference type="ARBA" id="ARBA00023192"/>
    </source>
</evidence>
<dbReference type="InterPro" id="IPR017927">
    <property type="entry name" value="FAD-bd_FR_type"/>
</dbReference>
<dbReference type="EC" id="1.8.1.2" evidence="3"/>
<evidence type="ECO:0000313" key="12">
    <source>
        <dbReference type="EMBL" id="OAM87605.1"/>
    </source>
</evidence>
<gene>
    <name evidence="12" type="ORF">AW736_22080</name>
</gene>
<evidence type="ECO:0000256" key="10">
    <source>
        <dbReference type="ARBA" id="ARBA00052219"/>
    </source>
</evidence>
<dbReference type="RefSeq" id="WP_068772477.1">
    <property type="nucleotide sequence ID" value="NZ_CP109796.1"/>
</dbReference>
<protein>
    <recommendedName>
        <fullName evidence="3">assimilatory sulfite reductase (NADPH)</fullName>
        <ecNumber evidence="3">1.8.1.2</ecNumber>
    </recommendedName>
</protein>
<keyword evidence="13" id="KW-1185">Reference proteome</keyword>
<comment type="cofactor">
    <cofactor evidence="2">
        <name>FAD</name>
        <dbReference type="ChEBI" id="CHEBI:57692"/>
    </cofactor>
</comment>
<comment type="cofactor">
    <cofactor evidence="1">
        <name>FMN</name>
        <dbReference type="ChEBI" id="CHEBI:58210"/>
    </cofactor>
</comment>
<evidence type="ECO:0000259" key="11">
    <source>
        <dbReference type="PROSITE" id="PS51384"/>
    </source>
</evidence>
<keyword evidence="5" id="KW-0288">FMN</keyword>
<dbReference type="Gene3D" id="3.40.50.80">
    <property type="entry name" value="Nucleotide-binding domain of ferredoxin-NADP reductase (FNR) module"/>
    <property type="match status" value="1"/>
</dbReference>
<keyword evidence="9" id="KW-0198">Cysteine biosynthesis</keyword>
<dbReference type="EMBL" id="LRRQ01000167">
    <property type="protein sequence ID" value="OAM87605.1"/>
    <property type="molecule type" value="Genomic_DNA"/>
</dbReference>
<evidence type="ECO:0000256" key="6">
    <source>
        <dbReference type="ARBA" id="ARBA00022827"/>
    </source>
</evidence>
<dbReference type="SUPFAM" id="SSF52343">
    <property type="entry name" value="Ferredoxin reductase-like, C-terminal NADP-linked domain"/>
    <property type="match status" value="1"/>
</dbReference>
<dbReference type="Pfam" id="PF00667">
    <property type="entry name" value="FAD_binding_1"/>
    <property type="match status" value="1"/>
</dbReference>
<organism evidence="12 13">
    <name type="scientific">Termitidicoccus mucosus</name>
    <dbReference type="NCBI Taxonomy" id="1184151"/>
    <lineage>
        <taxon>Bacteria</taxon>
        <taxon>Pseudomonadati</taxon>
        <taxon>Verrucomicrobiota</taxon>
        <taxon>Opitutia</taxon>
        <taxon>Opitutales</taxon>
        <taxon>Opitutaceae</taxon>
        <taxon>Termitidicoccus</taxon>
    </lineage>
</organism>
<dbReference type="Gene3D" id="1.20.990.10">
    <property type="entry name" value="NADPH-cytochrome p450 Reductase, Chain A, domain 3"/>
    <property type="match status" value="1"/>
</dbReference>
<evidence type="ECO:0000256" key="4">
    <source>
        <dbReference type="ARBA" id="ARBA00022630"/>
    </source>
</evidence>
<dbReference type="AlphaFoldDB" id="A0A178IEM6"/>
<dbReference type="CDD" id="cd06199">
    <property type="entry name" value="SiR"/>
    <property type="match status" value="1"/>
</dbReference>
<proteinExistence type="predicted"/>
<reference evidence="12 13" key="1">
    <citation type="submission" date="2016-01" db="EMBL/GenBank/DDBJ databases">
        <title>High potential of lignocellulose degradation of a new Verrucomicrobia species.</title>
        <authorList>
            <person name="Wang Y."/>
            <person name="Shi Y."/>
            <person name="Qiu Z."/>
            <person name="Liu S."/>
            <person name="Yang H."/>
        </authorList>
    </citation>
    <scope>NUCLEOTIDE SEQUENCE [LARGE SCALE GENOMIC DNA]</scope>
    <source>
        <strain evidence="12 13">TSB47</strain>
    </source>
</reference>
<evidence type="ECO:0000256" key="8">
    <source>
        <dbReference type="ARBA" id="ARBA00023002"/>
    </source>
</evidence>
<sequence>MTAIPSASVHNKDNPFSAKVSENRLLSKPGSEKETRHFVINLEGSDLTYKAGDSIGVYSTNRPGEVAEILELLGASGDEPVLPAMLKLAEPIALREALSARLSLAGPTRKALELLQAKTTDAAEQARLAALLAPEAREALQAFLDERAYVDLLAEFPAGRAGVTPQELADLMRKLMPRLYSIASSPKAFPREVHLTVAILRYRSNGRDRVGVCSTFLADRTELRETPVPVFISSSHFGPPANPAADAIMVGPGTGIAPFRAFVQDRAADGAPGRNWLFFGDRHKAADFLYEEEWENHLANGRLTRLDLAWSRDQERKIYVQDRMRENAAELWAWIRNGAHFYVCGDAKRMAKDVDAALHEIIAQQGGMDAAAAAEYVKAMKKDKRYQRDVY</sequence>
<evidence type="ECO:0000256" key="5">
    <source>
        <dbReference type="ARBA" id="ARBA00022643"/>
    </source>
</evidence>
<dbReference type="SUPFAM" id="SSF63380">
    <property type="entry name" value="Riboflavin synthase domain-like"/>
    <property type="match status" value="1"/>
</dbReference>
<evidence type="ECO:0000256" key="2">
    <source>
        <dbReference type="ARBA" id="ARBA00001974"/>
    </source>
</evidence>
<dbReference type="OrthoDB" id="9789468at2"/>
<keyword evidence="6" id="KW-0274">FAD</keyword>
<dbReference type="GO" id="GO:0005829">
    <property type="term" value="C:cytosol"/>
    <property type="evidence" value="ECO:0007669"/>
    <property type="project" value="TreeGrafter"/>
</dbReference>
<comment type="caution">
    <text evidence="12">The sequence shown here is derived from an EMBL/GenBank/DDBJ whole genome shotgun (WGS) entry which is preliminary data.</text>
</comment>
<keyword evidence="4" id="KW-0285">Flavoprotein</keyword>
<dbReference type="FunFam" id="3.40.50.80:FF:000001">
    <property type="entry name" value="NADPH--cytochrome P450 reductase 1"/>
    <property type="match status" value="1"/>
</dbReference>
<dbReference type="Gene3D" id="2.40.30.10">
    <property type="entry name" value="Translation factors"/>
    <property type="match status" value="1"/>
</dbReference>
<dbReference type="Pfam" id="PF00175">
    <property type="entry name" value="NAD_binding_1"/>
    <property type="match status" value="1"/>
</dbReference>
<dbReference type="PROSITE" id="PS51384">
    <property type="entry name" value="FAD_FR"/>
    <property type="match status" value="1"/>
</dbReference>
<feature type="domain" description="FAD-binding FR-type" evidence="11">
    <location>
        <begin position="13"/>
        <end position="240"/>
    </location>
</feature>
<evidence type="ECO:0000256" key="3">
    <source>
        <dbReference type="ARBA" id="ARBA00012604"/>
    </source>
</evidence>
<dbReference type="GO" id="GO:0004783">
    <property type="term" value="F:sulfite reductase (NADPH) activity"/>
    <property type="evidence" value="ECO:0007669"/>
    <property type="project" value="UniProtKB-EC"/>
</dbReference>
<dbReference type="InterPro" id="IPR023173">
    <property type="entry name" value="NADPH_Cyt_P450_Rdtase_alpha"/>
</dbReference>
<dbReference type="InterPro" id="IPR001433">
    <property type="entry name" value="OxRdtase_FAD/NAD-bd"/>
</dbReference>
<dbReference type="InterPro" id="IPR001709">
    <property type="entry name" value="Flavoprot_Pyr_Nucl_cyt_Rdtase"/>
</dbReference>
<comment type="catalytic activity">
    <reaction evidence="10">
        <text>hydrogen sulfide + 3 NADP(+) + 3 H2O = sulfite + 3 NADPH + 4 H(+)</text>
        <dbReference type="Rhea" id="RHEA:13801"/>
        <dbReference type="ChEBI" id="CHEBI:15377"/>
        <dbReference type="ChEBI" id="CHEBI:15378"/>
        <dbReference type="ChEBI" id="CHEBI:17359"/>
        <dbReference type="ChEBI" id="CHEBI:29919"/>
        <dbReference type="ChEBI" id="CHEBI:57783"/>
        <dbReference type="ChEBI" id="CHEBI:58349"/>
        <dbReference type="EC" id="1.8.1.2"/>
    </reaction>
</comment>
<evidence type="ECO:0000256" key="1">
    <source>
        <dbReference type="ARBA" id="ARBA00001917"/>
    </source>
</evidence>
<keyword evidence="7" id="KW-0521">NADP</keyword>
<dbReference type="PANTHER" id="PTHR19384:SF128">
    <property type="entry name" value="NADPH OXIDOREDUCTASE A"/>
    <property type="match status" value="1"/>
</dbReference>
<dbReference type="GO" id="GO:0019344">
    <property type="term" value="P:cysteine biosynthetic process"/>
    <property type="evidence" value="ECO:0007669"/>
    <property type="project" value="UniProtKB-KW"/>
</dbReference>
<dbReference type="PANTHER" id="PTHR19384">
    <property type="entry name" value="NITRIC OXIDE SYNTHASE-RELATED"/>
    <property type="match status" value="1"/>
</dbReference>
<dbReference type="GO" id="GO:0010181">
    <property type="term" value="F:FMN binding"/>
    <property type="evidence" value="ECO:0007669"/>
    <property type="project" value="TreeGrafter"/>
</dbReference>
<dbReference type="PRINTS" id="PR00371">
    <property type="entry name" value="FPNCR"/>
</dbReference>
<keyword evidence="9" id="KW-0028">Amino-acid biosynthesis</keyword>
<dbReference type="GO" id="GO:0050660">
    <property type="term" value="F:flavin adenine dinucleotide binding"/>
    <property type="evidence" value="ECO:0007669"/>
    <property type="project" value="TreeGrafter"/>
</dbReference>
<dbReference type="InterPro" id="IPR017938">
    <property type="entry name" value="Riboflavin_synthase-like_b-brl"/>
</dbReference>